<keyword evidence="1" id="KW-0812">Transmembrane</keyword>
<feature type="transmembrane region" description="Helical" evidence="1">
    <location>
        <begin position="39"/>
        <end position="57"/>
    </location>
</feature>
<evidence type="ECO:0008006" key="4">
    <source>
        <dbReference type="Google" id="ProtNLM"/>
    </source>
</evidence>
<evidence type="ECO:0000313" key="2">
    <source>
        <dbReference type="EMBL" id="EFG47367.1"/>
    </source>
</evidence>
<reference evidence="2 3" key="1">
    <citation type="submission" date="2010-04" db="EMBL/GenBank/DDBJ databases">
        <authorList>
            <person name="Qin X."/>
            <person name="Bachman B."/>
            <person name="Battles P."/>
            <person name="Bell A."/>
            <person name="Bess C."/>
            <person name="Bickham C."/>
            <person name="Chaboub L."/>
            <person name="Chen D."/>
            <person name="Coyle M."/>
            <person name="Deiros D.R."/>
            <person name="Dinh H."/>
            <person name="Forbes L."/>
            <person name="Fowler G."/>
            <person name="Francisco L."/>
            <person name="Fu Q."/>
            <person name="Gubbala S."/>
            <person name="Hale W."/>
            <person name="Han Y."/>
            <person name="Hemphill L."/>
            <person name="Highlander S.K."/>
            <person name="Hirani K."/>
            <person name="Hogues M."/>
            <person name="Jackson L."/>
            <person name="Jakkamsetti A."/>
            <person name="Javaid M."/>
            <person name="Jiang H."/>
            <person name="Korchina V."/>
            <person name="Kovar C."/>
            <person name="Lara F."/>
            <person name="Lee S."/>
            <person name="Mata R."/>
            <person name="Mathew T."/>
            <person name="Moen C."/>
            <person name="Morales K."/>
            <person name="Munidasa M."/>
            <person name="Nazareth L."/>
            <person name="Ngo R."/>
            <person name="Nguyen L."/>
            <person name="Okwuonu G."/>
            <person name="Ongeri F."/>
            <person name="Patil S."/>
            <person name="Petrosino J."/>
            <person name="Pham C."/>
            <person name="Pham P."/>
            <person name="Pu L.-L."/>
            <person name="Puazo M."/>
            <person name="Raj R."/>
            <person name="Reid J."/>
            <person name="Rouhana J."/>
            <person name="Saada N."/>
            <person name="Shang Y."/>
            <person name="Simmons D."/>
            <person name="Thornton R."/>
            <person name="Warren J."/>
            <person name="Weissenberger G."/>
            <person name="Zhang J."/>
            <person name="Zhang L."/>
            <person name="Zhou C."/>
            <person name="Zhu D."/>
            <person name="Muzny D."/>
            <person name="Worley K."/>
            <person name="Gibbs R."/>
        </authorList>
    </citation>
    <scope>NUCLEOTIDE SEQUENCE [LARGE SCALE GENOMIC DNA]</scope>
    <source>
        <strain evidence="2 3">ATCC 49030</strain>
    </source>
</reference>
<dbReference type="Proteomes" id="UP000005714">
    <property type="component" value="Unassembled WGS sequence"/>
</dbReference>
<dbReference type="AlphaFoldDB" id="D4YN49"/>
<name>D4YN49_9MICO</name>
<dbReference type="OrthoDB" id="4829220at2"/>
<proteinExistence type="predicted"/>
<keyword evidence="3" id="KW-1185">Reference proteome</keyword>
<dbReference type="eggNOG" id="ENOG5031XCS">
    <property type="taxonomic scope" value="Bacteria"/>
</dbReference>
<sequence length="81" mass="8810">MNKLELMAHKVDVNARAFAELAVEKLQERRENGQGTIEYLGIAVLISLLVAGLVGAFKTDIANALKENIVNVISNIFGNTQ</sequence>
<evidence type="ECO:0000313" key="3">
    <source>
        <dbReference type="Proteomes" id="UP000005714"/>
    </source>
</evidence>
<keyword evidence="1" id="KW-1133">Transmembrane helix</keyword>
<keyword evidence="1" id="KW-0472">Membrane</keyword>
<protein>
    <recommendedName>
        <fullName evidence="4">Flp/Fap pilin component</fullName>
    </recommendedName>
</protein>
<evidence type="ECO:0000256" key="1">
    <source>
        <dbReference type="SAM" id="Phobius"/>
    </source>
</evidence>
<comment type="caution">
    <text evidence="2">The sequence shown here is derived from an EMBL/GenBank/DDBJ whole genome shotgun (WGS) entry which is preliminary data.</text>
</comment>
<dbReference type="RefSeq" id="WP_005884210.1">
    <property type="nucleotide sequence ID" value="NZ_ADNU01000039.1"/>
</dbReference>
<organism evidence="2 3">
    <name type="scientific">Brevibacterium mcbrellneri ATCC 49030</name>
    <dbReference type="NCBI Taxonomy" id="585530"/>
    <lineage>
        <taxon>Bacteria</taxon>
        <taxon>Bacillati</taxon>
        <taxon>Actinomycetota</taxon>
        <taxon>Actinomycetes</taxon>
        <taxon>Micrococcales</taxon>
        <taxon>Brevibacteriaceae</taxon>
        <taxon>Brevibacterium</taxon>
    </lineage>
</organism>
<dbReference type="STRING" id="585530.HMPREF0183_1358"/>
<gene>
    <name evidence="2" type="ORF">HMPREF0183_1358</name>
</gene>
<accession>D4YN49</accession>
<dbReference type="EMBL" id="ADNU01000039">
    <property type="protein sequence ID" value="EFG47367.1"/>
    <property type="molecule type" value="Genomic_DNA"/>
</dbReference>